<evidence type="ECO:0000313" key="4">
    <source>
        <dbReference type="Proteomes" id="UP000281084"/>
    </source>
</evidence>
<keyword evidence="3" id="KW-0808">Transferase</keyword>
<organism evidence="3 4">
    <name type="scientific">Acinetobacter cumulans</name>
    <dbReference type="NCBI Taxonomy" id="2136182"/>
    <lineage>
        <taxon>Bacteria</taxon>
        <taxon>Pseudomonadati</taxon>
        <taxon>Pseudomonadota</taxon>
        <taxon>Gammaproteobacteria</taxon>
        <taxon>Moraxellales</taxon>
        <taxon>Moraxellaceae</taxon>
        <taxon>Acinetobacter</taxon>
    </lineage>
</organism>
<dbReference type="RefSeq" id="WP_120367420.1">
    <property type="nucleotide sequence ID" value="NZ_RAXZ01000008.1"/>
</dbReference>
<dbReference type="Pfam" id="PF13439">
    <property type="entry name" value="Glyco_transf_4"/>
    <property type="match status" value="1"/>
</dbReference>
<reference evidence="3 4" key="1">
    <citation type="submission" date="2018-09" db="EMBL/GenBank/DDBJ databases">
        <title>The draft genome of Acinetobacter spp. strains.</title>
        <authorList>
            <person name="Qin J."/>
            <person name="Feng Y."/>
            <person name="Zong Z."/>
        </authorList>
    </citation>
    <scope>NUCLEOTIDE SEQUENCE [LARGE SCALE GENOMIC DNA]</scope>
    <source>
        <strain evidence="3 4">WCHAc060002</strain>
    </source>
</reference>
<dbReference type="InterPro" id="IPR001296">
    <property type="entry name" value="Glyco_trans_1"/>
</dbReference>
<protein>
    <submittedName>
        <fullName evidence="3">Glycosyltransferase</fullName>
    </submittedName>
</protein>
<dbReference type="PANTHER" id="PTHR12526:SF630">
    <property type="entry name" value="GLYCOSYLTRANSFERASE"/>
    <property type="match status" value="1"/>
</dbReference>
<dbReference type="GO" id="GO:0016757">
    <property type="term" value="F:glycosyltransferase activity"/>
    <property type="evidence" value="ECO:0007669"/>
    <property type="project" value="InterPro"/>
</dbReference>
<evidence type="ECO:0000259" key="1">
    <source>
        <dbReference type="Pfam" id="PF00534"/>
    </source>
</evidence>
<dbReference type="InterPro" id="IPR028098">
    <property type="entry name" value="Glyco_trans_4-like_N"/>
</dbReference>
<proteinExistence type="predicted"/>
<name>A0A3A8G2U7_9GAMM</name>
<dbReference type="Pfam" id="PF00534">
    <property type="entry name" value="Glycos_transf_1"/>
    <property type="match status" value="1"/>
</dbReference>
<dbReference type="PANTHER" id="PTHR12526">
    <property type="entry name" value="GLYCOSYLTRANSFERASE"/>
    <property type="match status" value="1"/>
</dbReference>
<dbReference type="SUPFAM" id="SSF53756">
    <property type="entry name" value="UDP-Glycosyltransferase/glycogen phosphorylase"/>
    <property type="match status" value="1"/>
</dbReference>
<accession>A0A3A8G2U7</accession>
<dbReference type="GO" id="GO:1901135">
    <property type="term" value="P:carbohydrate derivative metabolic process"/>
    <property type="evidence" value="ECO:0007669"/>
    <property type="project" value="UniProtKB-ARBA"/>
</dbReference>
<dbReference type="Proteomes" id="UP000281084">
    <property type="component" value="Unassembled WGS sequence"/>
</dbReference>
<feature type="domain" description="Glycosyl transferase family 1" evidence="1">
    <location>
        <begin position="176"/>
        <end position="322"/>
    </location>
</feature>
<feature type="domain" description="Glycosyltransferase subfamily 4-like N-terminal" evidence="2">
    <location>
        <begin position="28"/>
        <end position="133"/>
    </location>
</feature>
<comment type="caution">
    <text evidence="3">The sequence shown here is derived from an EMBL/GenBank/DDBJ whole genome shotgun (WGS) entry which is preliminary data.</text>
</comment>
<dbReference type="Gene3D" id="3.40.50.2000">
    <property type="entry name" value="Glycogen Phosphorylase B"/>
    <property type="match status" value="2"/>
</dbReference>
<dbReference type="AlphaFoldDB" id="A0A3A8G2U7"/>
<evidence type="ECO:0000313" key="3">
    <source>
        <dbReference type="EMBL" id="RKG53008.1"/>
    </source>
</evidence>
<sequence>MVAELSKTYYENEKLKIVHILYFTEFAGTEKVCVDLCNAMSQSNEVFLLANTLDFQGNKITDYIEDTVNFVDIETDRNRHNIFYLYKIAKILKNINPDVIHCHNTKMLEIMKYCQIFLSKKIPLVFTKHNWFVKKRMKYADICVGISPETLKLCNAKKNILIENGIKFQNPTKILNNDVFNIVGVGRLEEHKNWQLAITALSQVDFDYRLYILGQGIYEQELKDLIEKLNVADKVKLVGFVNNPWDYICSSDLQILPSRLEGFSLALIEGIYYGKMVFALDTANHREVLGDDFIIEDDAEKLTQTLNQVYLNYDEFNEKFSKVKAESARFDINNVAQKYIDAYQSLSDQKVQVA</sequence>
<gene>
    <name evidence="3" type="ORF">D7V64_08425</name>
</gene>
<evidence type="ECO:0000259" key="2">
    <source>
        <dbReference type="Pfam" id="PF13439"/>
    </source>
</evidence>
<dbReference type="EMBL" id="RAXZ01000008">
    <property type="protein sequence ID" value="RKG53008.1"/>
    <property type="molecule type" value="Genomic_DNA"/>
</dbReference>